<dbReference type="InterPro" id="IPR051711">
    <property type="entry name" value="Stress_Response_Reg"/>
</dbReference>
<dbReference type="GO" id="GO:0043565">
    <property type="term" value="F:sequence-specific DNA binding"/>
    <property type="evidence" value="ECO:0007669"/>
    <property type="project" value="TreeGrafter"/>
</dbReference>
<evidence type="ECO:0000313" key="9">
    <source>
        <dbReference type="EMBL" id="PWI69991.1"/>
    </source>
</evidence>
<evidence type="ECO:0000256" key="1">
    <source>
        <dbReference type="ARBA" id="ARBA00004123"/>
    </source>
</evidence>
<sequence length="1026" mass="113164">MAEVESVKSQQRCTWRSVAADLCSAACASAVASPVAAVIDKIVYNRAVHSITMTESLQSWVSTPQPLIRSLAIPFLVYFATYATFNCLDTFYAANDCKDQATASSAKLVATTGIGIGACVYKDVNFVKMASRVPVRPLTYALFTARDAFTTFAALNLPPIVAAALGSFPSVGPSQGQTAFQSDESRLRAAQMIAPVASQLVSTPIHLLGLDMHNRQHKVTVRDRLKVVWKHTPFATPLRMARPATQSAYLDLPISGGPNQLHALLRTWRSEVGADRNRPRANLVRSRTNREGLLRAMTPNAPSLGGDSDKTEWGRTAPRLVKRSSNACDRCRRQKIKCTGYRPCDACSRRTLPCHYDERDRNVLVNREYLTSLQEKVSSLEKAQIGGNGGSHPQTVVNDEEDCSTAASADVLRRSPYRHDSADRGRDEGQAAARRNASPFDAESSSLSSLTNPLSTGPSMFMTSDTGKTFYLGISSNWSFTRRILNMTHEYIYHRAVPSPGLIFDGETYELEFASPQSASDTHAALVPTMDYAIHLINTVKFHCCQLFHLFDETEFMGLLHEFYAQTPQPALGASLWGVHFLVLLALGKAFLSKSQRGRQPPGAEFFIRAMQLLPNMVILWRDPIRSTEALCCIALYLQCIDYRISAHNFIGQAIRLAMSQGMHTDVSANQVGDCVAQRYQRIWSTVYVLDREMTSWMGLPQSVNDENVPTPLLNLPDDPRLAKGLSMRIKLSRVIARVNRDIYGSDGRVDTKFLLRTKETLPGIAELTDEIQHDFPLLLDNTESGISRLSAHVHLLYHQARSPNLAITLCGGSILTGSSASSLRRDRCFSASSRYGSTLSLIQMCLDSCHQIVVILECLQHQGLLETFLVFDLEALSVSTTNLLVAPALSQDLTPNHPVSVQKAYAIFEELSRNGNLIVDLQRFELQLLEQLLSAVSQQDWRAPNDHLNAQPPSYAEASSMNAGPPMPSQIFSQGQGSLCEQLPETPMGDGFGSGLSTTQIMALADAIDIDHTEWMSQAMTRYSE</sequence>
<dbReference type="PROSITE" id="PS00463">
    <property type="entry name" value="ZN2_CY6_FUNGAL_1"/>
    <property type="match status" value="1"/>
</dbReference>
<dbReference type="PROSITE" id="PS50048">
    <property type="entry name" value="ZN2_CY6_FUNGAL_2"/>
    <property type="match status" value="1"/>
</dbReference>
<dbReference type="PANTHER" id="PTHR47540">
    <property type="entry name" value="THIAMINE REPRESSIBLE GENES REGULATORY PROTEIN THI5"/>
    <property type="match status" value="1"/>
</dbReference>
<feature type="region of interest" description="Disordered" evidence="7">
    <location>
        <begin position="944"/>
        <end position="995"/>
    </location>
</feature>
<dbReference type="GO" id="GO:0005634">
    <property type="term" value="C:nucleus"/>
    <property type="evidence" value="ECO:0007669"/>
    <property type="project" value="UniProtKB-SubCell"/>
</dbReference>
<dbReference type="InterPro" id="IPR036864">
    <property type="entry name" value="Zn2-C6_fun-type_DNA-bd_sf"/>
</dbReference>
<evidence type="ECO:0000259" key="8">
    <source>
        <dbReference type="PROSITE" id="PS50048"/>
    </source>
</evidence>
<accession>A0A2U3E645</accession>
<evidence type="ECO:0000256" key="3">
    <source>
        <dbReference type="ARBA" id="ARBA00023015"/>
    </source>
</evidence>
<organism evidence="9 10">
    <name type="scientific">Purpureocillium lilacinum</name>
    <name type="common">Paecilomyces lilacinus</name>
    <dbReference type="NCBI Taxonomy" id="33203"/>
    <lineage>
        <taxon>Eukaryota</taxon>
        <taxon>Fungi</taxon>
        <taxon>Dikarya</taxon>
        <taxon>Ascomycota</taxon>
        <taxon>Pezizomycotina</taxon>
        <taxon>Sordariomycetes</taxon>
        <taxon>Hypocreomycetidae</taxon>
        <taxon>Hypocreales</taxon>
        <taxon>Ophiocordycipitaceae</taxon>
        <taxon>Purpureocillium</taxon>
    </lineage>
</organism>
<evidence type="ECO:0000256" key="6">
    <source>
        <dbReference type="ARBA" id="ARBA00023242"/>
    </source>
</evidence>
<evidence type="ECO:0000256" key="2">
    <source>
        <dbReference type="ARBA" id="ARBA00022723"/>
    </source>
</evidence>
<dbReference type="GO" id="GO:0008270">
    <property type="term" value="F:zinc ion binding"/>
    <property type="evidence" value="ECO:0007669"/>
    <property type="project" value="InterPro"/>
</dbReference>
<comment type="subcellular location">
    <subcellularLocation>
        <location evidence="1">Nucleus</location>
    </subcellularLocation>
</comment>
<evidence type="ECO:0000313" key="10">
    <source>
        <dbReference type="Proteomes" id="UP000245956"/>
    </source>
</evidence>
<evidence type="ECO:0000256" key="4">
    <source>
        <dbReference type="ARBA" id="ARBA00023125"/>
    </source>
</evidence>
<comment type="caution">
    <text evidence="9">The sequence shown here is derived from an EMBL/GenBank/DDBJ whole genome shotgun (WGS) entry which is preliminary data.</text>
</comment>
<dbReference type="CDD" id="cd12148">
    <property type="entry name" value="fungal_TF_MHR"/>
    <property type="match status" value="1"/>
</dbReference>
<protein>
    <recommendedName>
        <fullName evidence="8">Zn(2)-C6 fungal-type domain-containing protein</fullName>
    </recommendedName>
</protein>
<dbReference type="Pfam" id="PF00172">
    <property type="entry name" value="Zn_clus"/>
    <property type="match status" value="1"/>
</dbReference>
<dbReference type="Proteomes" id="UP000245956">
    <property type="component" value="Unassembled WGS sequence"/>
</dbReference>
<dbReference type="GO" id="GO:0045944">
    <property type="term" value="P:positive regulation of transcription by RNA polymerase II"/>
    <property type="evidence" value="ECO:0007669"/>
    <property type="project" value="TreeGrafter"/>
</dbReference>
<dbReference type="GO" id="GO:0006351">
    <property type="term" value="P:DNA-templated transcription"/>
    <property type="evidence" value="ECO:0007669"/>
    <property type="project" value="InterPro"/>
</dbReference>
<dbReference type="Gene3D" id="4.10.240.10">
    <property type="entry name" value="Zn(2)-C6 fungal-type DNA-binding domain"/>
    <property type="match status" value="1"/>
</dbReference>
<proteinExistence type="predicted"/>
<keyword evidence="3" id="KW-0805">Transcription regulation</keyword>
<keyword evidence="6" id="KW-0539">Nucleus</keyword>
<dbReference type="Pfam" id="PF04082">
    <property type="entry name" value="Fungal_trans"/>
    <property type="match status" value="1"/>
</dbReference>
<keyword evidence="4" id="KW-0238">DNA-binding</keyword>
<dbReference type="EMBL" id="LCWV01000010">
    <property type="protein sequence ID" value="PWI69991.1"/>
    <property type="molecule type" value="Genomic_DNA"/>
</dbReference>
<name>A0A2U3E645_PURLI</name>
<dbReference type="CDD" id="cd00067">
    <property type="entry name" value="GAL4"/>
    <property type="match status" value="1"/>
</dbReference>
<evidence type="ECO:0000256" key="7">
    <source>
        <dbReference type="SAM" id="MobiDB-lite"/>
    </source>
</evidence>
<dbReference type="GO" id="GO:0000981">
    <property type="term" value="F:DNA-binding transcription factor activity, RNA polymerase II-specific"/>
    <property type="evidence" value="ECO:0007669"/>
    <property type="project" value="InterPro"/>
</dbReference>
<gene>
    <name evidence="9" type="ORF">PCL_00135</name>
</gene>
<feature type="domain" description="Zn(2)-C6 fungal-type" evidence="8">
    <location>
        <begin position="327"/>
        <end position="356"/>
    </location>
</feature>
<feature type="region of interest" description="Disordered" evidence="7">
    <location>
        <begin position="383"/>
        <end position="451"/>
    </location>
</feature>
<feature type="compositionally biased region" description="Basic and acidic residues" evidence="7">
    <location>
        <begin position="411"/>
        <end position="429"/>
    </location>
</feature>
<keyword evidence="2" id="KW-0479">Metal-binding</keyword>
<reference evidence="9 10" key="1">
    <citation type="journal article" date="2016" name="Front. Microbiol.">
        <title>Genome and transcriptome sequences reveal the specific parasitism of the nematophagous Purpureocillium lilacinum 36-1.</title>
        <authorList>
            <person name="Xie J."/>
            <person name="Li S."/>
            <person name="Mo C."/>
            <person name="Xiao X."/>
            <person name="Peng D."/>
            <person name="Wang G."/>
            <person name="Xiao Y."/>
        </authorList>
    </citation>
    <scope>NUCLEOTIDE SEQUENCE [LARGE SCALE GENOMIC DNA]</scope>
    <source>
        <strain evidence="9 10">36-1</strain>
    </source>
</reference>
<dbReference type="AlphaFoldDB" id="A0A2U3E645"/>
<dbReference type="InterPro" id="IPR001138">
    <property type="entry name" value="Zn2Cys6_DnaBD"/>
</dbReference>
<evidence type="ECO:0000256" key="5">
    <source>
        <dbReference type="ARBA" id="ARBA00023163"/>
    </source>
</evidence>
<keyword evidence="5" id="KW-0804">Transcription</keyword>
<feature type="compositionally biased region" description="Polar residues" evidence="7">
    <location>
        <begin position="971"/>
        <end position="980"/>
    </location>
</feature>
<dbReference type="SMART" id="SM00906">
    <property type="entry name" value="Fungal_trans"/>
    <property type="match status" value="1"/>
</dbReference>
<dbReference type="InterPro" id="IPR007219">
    <property type="entry name" value="XnlR_reg_dom"/>
</dbReference>
<dbReference type="PANTHER" id="PTHR47540:SF6">
    <property type="entry name" value="ZN(II)2CYS6 TRANSCRIPTION FACTOR (EUROFUNG)"/>
    <property type="match status" value="1"/>
</dbReference>
<dbReference type="SUPFAM" id="SSF57701">
    <property type="entry name" value="Zn2/Cys6 DNA-binding domain"/>
    <property type="match status" value="1"/>
</dbReference>
<dbReference type="SMART" id="SM00066">
    <property type="entry name" value="GAL4"/>
    <property type="match status" value="1"/>
</dbReference>